<feature type="domain" description="SnoaL-like" evidence="1">
    <location>
        <begin position="23"/>
        <end position="138"/>
    </location>
</feature>
<evidence type="ECO:0000313" key="3">
    <source>
        <dbReference type="Proteomes" id="UP001202827"/>
    </source>
</evidence>
<protein>
    <submittedName>
        <fullName evidence="2">Nuclear transport factor 2 family protein</fullName>
    </submittedName>
</protein>
<name>A0ABT0IXL8_9HYPH</name>
<dbReference type="SUPFAM" id="SSF54427">
    <property type="entry name" value="NTF2-like"/>
    <property type="match status" value="1"/>
</dbReference>
<organism evidence="2 3">
    <name type="scientific">Neorhizobium turbinariae</name>
    <dbReference type="NCBI Taxonomy" id="2937795"/>
    <lineage>
        <taxon>Bacteria</taxon>
        <taxon>Pseudomonadati</taxon>
        <taxon>Pseudomonadota</taxon>
        <taxon>Alphaproteobacteria</taxon>
        <taxon>Hyphomicrobiales</taxon>
        <taxon>Rhizobiaceae</taxon>
        <taxon>Rhizobium/Agrobacterium group</taxon>
        <taxon>Neorhizobium</taxon>
    </lineage>
</organism>
<dbReference type="RefSeq" id="WP_248684889.1">
    <property type="nucleotide sequence ID" value="NZ_JALPRY010000033.1"/>
</dbReference>
<comment type="caution">
    <text evidence="2">The sequence shown here is derived from an EMBL/GenBank/DDBJ whole genome shotgun (WGS) entry which is preliminary data.</text>
</comment>
<reference evidence="2 3" key="1">
    <citation type="submission" date="2022-04" db="EMBL/GenBank/DDBJ databases">
        <title>Rhizobium coralii sp. nov., isolated from coral Turbinaria peltata.</title>
        <authorList>
            <person name="Sun H."/>
        </authorList>
    </citation>
    <scope>NUCLEOTIDE SEQUENCE [LARGE SCALE GENOMIC DNA]</scope>
    <source>
        <strain evidence="2 3">NTR19</strain>
    </source>
</reference>
<dbReference type="Proteomes" id="UP001202827">
    <property type="component" value="Unassembled WGS sequence"/>
</dbReference>
<evidence type="ECO:0000313" key="2">
    <source>
        <dbReference type="EMBL" id="MCK8782600.1"/>
    </source>
</evidence>
<evidence type="ECO:0000259" key="1">
    <source>
        <dbReference type="Pfam" id="PF13474"/>
    </source>
</evidence>
<accession>A0ABT0IXL8</accession>
<dbReference type="InterPro" id="IPR037401">
    <property type="entry name" value="SnoaL-like"/>
</dbReference>
<sequence length="153" mass="17100">MTVDLSEITGSETGPVDGSATDALIEFYRAFNAANLEALEAVWSEGEAPSMNNPIGGIRRGWSSIAEGYSKLFDGPAKVQVAFHDFTSQEGEDWHLFVGRERGVCTTPEKTLHVRFRTTRWFVRKNGSWRQLHHHGSAEDPNMLAAYQRLIFG</sequence>
<proteinExistence type="predicted"/>
<dbReference type="InterPro" id="IPR032710">
    <property type="entry name" value="NTF2-like_dom_sf"/>
</dbReference>
<keyword evidence="3" id="KW-1185">Reference proteome</keyword>
<dbReference type="Pfam" id="PF13474">
    <property type="entry name" value="SnoaL_3"/>
    <property type="match status" value="1"/>
</dbReference>
<gene>
    <name evidence="2" type="ORF">M0654_21765</name>
</gene>
<dbReference type="Gene3D" id="3.10.450.50">
    <property type="match status" value="1"/>
</dbReference>
<dbReference type="EMBL" id="JALPRY010000033">
    <property type="protein sequence ID" value="MCK8782600.1"/>
    <property type="molecule type" value="Genomic_DNA"/>
</dbReference>